<comment type="subcellular location">
    <subcellularLocation>
        <location evidence="1">Cell membrane</location>
        <topology evidence="1">Multi-pass membrane protein</topology>
    </subcellularLocation>
</comment>
<evidence type="ECO:0000256" key="7">
    <source>
        <dbReference type="SAM" id="Phobius"/>
    </source>
</evidence>
<keyword evidence="2" id="KW-1003">Cell membrane</keyword>
<keyword evidence="5 7" id="KW-1133">Transmembrane helix</keyword>
<evidence type="ECO:0000256" key="2">
    <source>
        <dbReference type="ARBA" id="ARBA00022475"/>
    </source>
</evidence>
<dbReference type="SMART" id="SM00014">
    <property type="entry name" value="acidPPc"/>
    <property type="match status" value="1"/>
</dbReference>
<feature type="transmembrane region" description="Helical" evidence="7">
    <location>
        <begin position="160"/>
        <end position="178"/>
    </location>
</feature>
<dbReference type="PANTHER" id="PTHR14969:SF62">
    <property type="entry name" value="DECAPRENYLPHOSPHORYL-5-PHOSPHORIBOSE PHOSPHATASE RV3807C-RELATED"/>
    <property type="match status" value="1"/>
</dbReference>
<feature type="transmembrane region" description="Helical" evidence="7">
    <location>
        <begin position="60"/>
        <end position="79"/>
    </location>
</feature>
<dbReference type="Gene3D" id="1.20.144.10">
    <property type="entry name" value="Phosphatidic acid phosphatase type 2/haloperoxidase"/>
    <property type="match status" value="1"/>
</dbReference>
<dbReference type="Pfam" id="PF01569">
    <property type="entry name" value="PAP2"/>
    <property type="match status" value="1"/>
</dbReference>
<dbReference type="SUPFAM" id="SSF48317">
    <property type="entry name" value="Acid phosphatase/Vanadium-dependent haloperoxidase"/>
    <property type="match status" value="1"/>
</dbReference>
<protein>
    <submittedName>
        <fullName evidence="9">Phosphatase PAP2 family protein</fullName>
    </submittedName>
</protein>
<feature type="domain" description="Phosphatidic acid phosphatase type 2/haloperoxidase" evidence="8">
    <location>
        <begin position="65"/>
        <end position="175"/>
    </location>
</feature>
<proteinExistence type="predicted"/>
<dbReference type="EMBL" id="CP106793">
    <property type="protein sequence ID" value="UXY22459.1"/>
    <property type="molecule type" value="Genomic_DNA"/>
</dbReference>
<evidence type="ECO:0000259" key="8">
    <source>
        <dbReference type="SMART" id="SM00014"/>
    </source>
</evidence>
<dbReference type="InterPro" id="IPR036938">
    <property type="entry name" value="PAP2/HPO_sf"/>
</dbReference>
<name>A0ABY6E749_9ACTN</name>
<reference evidence="9" key="1">
    <citation type="submission" date="2022-10" db="EMBL/GenBank/DDBJ databases">
        <authorList>
            <person name="Mo P."/>
        </authorList>
    </citation>
    <scope>NUCLEOTIDE SEQUENCE</scope>
    <source>
        <strain evidence="9">HUAS 13-4</strain>
    </source>
</reference>
<dbReference type="RefSeq" id="WP_263232536.1">
    <property type="nucleotide sequence ID" value="NZ_CP106793.1"/>
</dbReference>
<gene>
    <name evidence="9" type="ORF">N8I84_29995</name>
</gene>
<evidence type="ECO:0000256" key="5">
    <source>
        <dbReference type="ARBA" id="ARBA00022989"/>
    </source>
</evidence>
<keyword evidence="6 7" id="KW-0472">Membrane</keyword>
<evidence type="ECO:0000313" key="9">
    <source>
        <dbReference type="EMBL" id="UXY22459.1"/>
    </source>
</evidence>
<feature type="transmembrane region" description="Helical" evidence="7">
    <location>
        <begin position="136"/>
        <end position="154"/>
    </location>
</feature>
<evidence type="ECO:0000256" key="3">
    <source>
        <dbReference type="ARBA" id="ARBA00022692"/>
    </source>
</evidence>
<organism evidence="9 10">
    <name type="scientific">Streptomyces cynarae</name>
    <dbReference type="NCBI Taxonomy" id="2981134"/>
    <lineage>
        <taxon>Bacteria</taxon>
        <taxon>Bacillati</taxon>
        <taxon>Actinomycetota</taxon>
        <taxon>Actinomycetes</taxon>
        <taxon>Kitasatosporales</taxon>
        <taxon>Streptomycetaceae</taxon>
        <taxon>Streptomyces</taxon>
    </lineage>
</organism>
<evidence type="ECO:0000256" key="1">
    <source>
        <dbReference type="ARBA" id="ARBA00004651"/>
    </source>
</evidence>
<evidence type="ECO:0000256" key="4">
    <source>
        <dbReference type="ARBA" id="ARBA00022801"/>
    </source>
</evidence>
<dbReference type="InterPro" id="IPR000326">
    <property type="entry name" value="PAP2/HPO"/>
</dbReference>
<feature type="transmembrane region" description="Helical" evidence="7">
    <location>
        <begin position="33"/>
        <end position="53"/>
    </location>
</feature>
<accession>A0ABY6E749</accession>
<sequence length="217" mass="23058">MTYAFDGAPIDGWAYTDVVDLARRTPSWLDALISGWSTYGLGVFAVLMGLAWWRARRTGSGAALLALTVPLLVVLAYAVNSVLKLLVREDRPCQSLHVVTLEACPASGDWSFPSNHTAIAAGAAVALFFVSRRIGYVALVAAGAMAVSRVWVGAHYPHDVVAGFVVGALVASLTMIPLSRRPYALAHRLETTRLRPLLVASTATGRDTAPARTGTPT</sequence>
<dbReference type="PANTHER" id="PTHR14969">
    <property type="entry name" value="SPHINGOSINE-1-PHOSPHATE PHOSPHOHYDROLASE"/>
    <property type="match status" value="1"/>
</dbReference>
<keyword evidence="3 7" id="KW-0812">Transmembrane</keyword>
<keyword evidence="4" id="KW-0378">Hydrolase</keyword>
<dbReference type="Proteomes" id="UP001061298">
    <property type="component" value="Chromosome"/>
</dbReference>
<keyword evidence="10" id="KW-1185">Reference proteome</keyword>
<evidence type="ECO:0000256" key="6">
    <source>
        <dbReference type="ARBA" id="ARBA00023136"/>
    </source>
</evidence>
<evidence type="ECO:0000313" key="10">
    <source>
        <dbReference type="Proteomes" id="UP001061298"/>
    </source>
</evidence>